<dbReference type="EMBL" id="JAAGRQ010000004">
    <property type="protein sequence ID" value="NDY55366.1"/>
    <property type="molecule type" value="Genomic_DNA"/>
</dbReference>
<evidence type="ECO:0000313" key="2">
    <source>
        <dbReference type="Proteomes" id="UP000469724"/>
    </source>
</evidence>
<organism evidence="1 2">
    <name type="scientific">Desulfolutivibrio sulfodismutans</name>
    <dbReference type="NCBI Taxonomy" id="63561"/>
    <lineage>
        <taxon>Bacteria</taxon>
        <taxon>Pseudomonadati</taxon>
        <taxon>Thermodesulfobacteriota</taxon>
        <taxon>Desulfovibrionia</taxon>
        <taxon>Desulfovibrionales</taxon>
        <taxon>Desulfovibrionaceae</taxon>
        <taxon>Desulfolutivibrio</taxon>
    </lineage>
</organism>
<accession>A0A7K3NGP4</accession>
<dbReference type="AlphaFoldDB" id="A0A7K3NGP4"/>
<comment type="caution">
    <text evidence="1">The sequence shown here is derived from an EMBL/GenBank/DDBJ whole genome shotgun (WGS) entry which is preliminary data.</text>
</comment>
<name>A0A7K3NGP4_9BACT</name>
<evidence type="ECO:0000313" key="1">
    <source>
        <dbReference type="EMBL" id="NDY55366.1"/>
    </source>
</evidence>
<dbReference type="Proteomes" id="UP000469724">
    <property type="component" value="Unassembled WGS sequence"/>
</dbReference>
<gene>
    <name evidence="1" type="ORF">G3N56_01230</name>
</gene>
<proteinExistence type="predicted"/>
<keyword evidence="2" id="KW-1185">Reference proteome</keyword>
<protein>
    <submittedName>
        <fullName evidence="1">Uncharacterized protein</fullName>
    </submittedName>
</protein>
<reference evidence="1 2" key="1">
    <citation type="submission" date="2020-02" db="EMBL/GenBank/DDBJ databases">
        <title>Comparative genomics of sulfur disproportionating microorganisms.</title>
        <authorList>
            <person name="Ward L.M."/>
            <person name="Bertran E."/>
            <person name="Johnston D.T."/>
        </authorList>
    </citation>
    <scope>NUCLEOTIDE SEQUENCE [LARGE SCALE GENOMIC DNA]</scope>
    <source>
        <strain evidence="1 2">DSM 3696</strain>
    </source>
</reference>
<sequence>MKRFAILFLLAVVWSTCGVGQVVAADSLAVIFTANTFGAFAPCPT</sequence>